<comment type="caution">
    <text evidence="2">The sequence shown here is derived from an EMBL/GenBank/DDBJ whole genome shotgun (WGS) entry which is preliminary data.</text>
</comment>
<accession>A0A1E5ILS0</accession>
<dbReference type="GO" id="GO:0032049">
    <property type="term" value="P:cardiolipin biosynthetic process"/>
    <property type="evidence" value="ECO:0007669"/>
    <property type="project" value="UniProtKB-ARBA"/>
</dbReference>
<sequence>MLGINRVKRKGTRLKKKSTVSEKYPTENAPKNLPENYRQFITFGYNVYPQNFVFGNSIEPLQNGFEAYPEMIKTIQNAKKEILVSSYIFDCDSETDKFLEAFKTAIKNGVAVKVLIDGIGTLKVFHRSIEKKLVRIKGLECRVFLPPYIPVSIPFVNLRNHRKIMIIDGETAFFGGMNLSKKNVLIYDLKNGILDITFKIKGSVIDQIAEVFRNDWEFATGKKFQPLSKCLSDTEAGTIPARIIPDGPDNKSGTIELITHGAINTAAKKILIVTPYFLPENNILTALEMAAMRGVDIDIIIPDKSDYVFIDWAAKSNFLRLVKNGIKIYRTPRPLDHSKIFIVDSEWIFIGSANWDVRSFKLNFESNIEIFSKNLAKELTDIVESKKRKAKFTTCHECKTLPLLKRIRNSAYRLLTPYG</sequence>
<evidence type="ECO:0000259" key="1">
    <source>
        <dbReference type="PROSITE" id="PS50035"/>
    </source>
</evidence>
<dbReference type="PANTHER" id="PTHR21248:SF22">
    <property type="entry name" value="PHOSPHOLIPASE D"/>
    <property type="match status" value="1"/>
</dbReference>
<dbReference type="GO" id="GO:0030572">
    <property type="term" value="F:phosphatidyltransferase activity"/>
    <property type="evidence" value="ECO:0007669"/>
    <property type="project" value="UniProtKB-ARBA"/>
</dbReference>
<dbReference type="CDD" id="cd09157">
    <property type="entry name" value="PLDc_CLS_unchar2_1"/>
    <property type="match status" value="1"/>
</dbReference>
<dbReference type="Proteomes" id="UP000095237">
    <property type="component" value="Unassembled WGS sequence"/>
</dbReference>
<dbReference type="AlphaFoldDB" id="A0A1E5ILS0"/>
<dbReference type="PROSITE" id="PS50035">
    <property type="entry name" value="PLD"/>
    <property type="match status" value="2"/>
</dbReference>
<reference evidence="2 3" key="1">
    <citation type="submission" date="2015-11" db="EMBL/GenBank/DDBJ databases">
        <title>Evidence for parallel genomic evolution in an endosymbiosis of termite gut flagellates.</title>
        <authorList>
            <person name="Zheng H."/>
        </authorList>
    </citation>
    <scope>NUCLEOTIDE SEQUENCE [LARGE SCALE GENOMIC DNA]</scope>
    <source>
        <strain evidence="2 3">CET450</strain>
    </source>
</reference>
<keyword evidence="3" id="KW-1185">Reference proteome</keyword>
<protein>
    <recommendedName>
        <fullName evidence="1">PLD phosphodiesterase domain-containing protein</fullName>
    </recommendedName>
</protein>
<organism evidence="2 3">
    <name type="scientific">Endomicrobium trichonymphae</name>
    <dbReference type="NCBI Taxonomy" id="1408204"/>
    <lineage>
        <taxon>Bacteria</taxon>
        <taxon>Pseudomonadati</taxon>
        <taxon>Elusimicrobiota</taxon>
        <taxon>Endomicrobiia</taxon>
        <taxon>Endomicrobiales</taxon>
        <taxon>Endomicrobiaceae</taxon>
        <taxon>Candidatus Endomicrobiellum</taxon>
    </lineage>
</organism>
<dbReference type="PANTHER" id="PTHR21248">
    <property type="entry name" value="CARDIOLIPIN SYNTHASE"/>
    <property type="match status" value="1"/>
</dbReference>
<evidence type="ECO:0000313" key="2">
    <source>
        <dbReference type="EMBL" id="OEG71389.1"/>
    </source>
</evidence>
<dbReference type="Pfam" id="PF13091">
    <property type="entry name" value="PLDc_2"/>
    <property type="match status" value="2"/>
</dbReference>
<dbReference type="SMART" id="SM00155">
    <property type="entry name" value="PLDc"/>
    <property type="match status" value="2"/>
</dbReference>
<feature type="domain" description="PLD phosphodiesterase" evidence="1">
    <location>
        <begin position="332"/>
        <end position="359"/>
    </location>
</feature>
<proteinExistence type="predicted"/>
<dbReference type="InterPro" id="IPR001736">
    <property type="entry name" value="PLipase_D/transphosphatidylase"/>
</dbReference>
<dbReference type="CDD" id="cd09163">
    <property type="entry name" value="PLDc_CLS_unchar2_2"/>
    <property type="match status" value="1"/>
</dbReference>
<gene>
    <name evidence="2" type="ORF">ATZ36_14820</name>
</gene>
<name>A0A1E5ILS0_ENDTX</name>
<evidence type="ECO:0000313" key="3">
    <source>
        <dbReference type="Proteomes" id="UP000095237"/>
    </source>
</evidence>
<dbReference type="InterPro" id="IPR025202">
    <property type="entry name" value="PLD-like_dom"/>
</dbReference>
<dbReference type="EMBL" id="LNVX01000218">
    <property type="protein sequence ID" value="OEG71389.1"/>
    <property type="molecule type" value="Genomic_DNA"/>
</dbReference>
<dbReference type="Gene3D" id="3.30.870.10">
    <property type="entry name" value="Endonuclease Chain A"/>
    <property type="match status" value="2"/>
</dbReference>
<feature type="domain" description="PLD phosphodiesterase" evidence="1">
    <location>
        <begin position="156"/>
        <end position="183"/>
    </location>
</feature>
<dbReference type="SUPFAM" id="SSF56024">
    <property type="entry name" value="Phospholipase D/nuclease"/>
    <property type="match status" value="2"/>
</dbReference>